<sequence length="618" mass="71293">MARRRMPKQVDSPFEKLPTELYHKIFSYLDIQSFRAVRTVSKVWNDIAAISNHISFRCHLTDETIKQVINSDELYPQIKIYDFQGAENGVVSSTRGTGRIFRNADIIHLMGRNINQGELTKMMQYATKSVTELLFQHCSFSLQQSLLKLGKPFASLQKLTIYMYYLKQDELKLLQDFGSIAHEMPKLEHLKMAFEFKSDGNKTPRDHFLQVTQTLYSEPIFSHYMALIRILLAYKASLKRVEILRDYLMQTILLQLQRNLKELHIDKSARVIVLTPLLTPSQALQTALPITCNYLTSIKLTLKSVGREPLDLTLFSQSPGLKVLWLEFLGGFCIGETTTLEPMNAFSCTNLEQLPKTITSLHLKSADVNPFIVSHQLILSSGQLRWIVENLKDLESFWIQLVVAEILNGDEDDCNDYEDDSDKDRQNESGPTIDKAHIWLQLVLESDGIQLNVNGNEEINERRNNEFNEEEHNGDDGENENDNADGENGVNNEDEIDINNENQRENEEMDMAQDLENARVHTNIDIHTFRNLISMPKLRYMKFDMLKAKYCDKLLEADENIENEINAILRPFQSALPKDMREFSEICELDPKLEFSKRRLHSYSSSFIEFSLASITKT</sequence>
<evidence type="ECO:0000313" key="4">
    <source>
        <dbReference type="Proteomes" id="UP001642540"/>
    </source>
</evidence>
<dbReference type="PROSITE" id="PS50181">
    <property type="entry name" value="FBOX"/>
    <property type="match status" value="1"/>
</dbReference>
<accession>A0ABP1QT17</accession>
<gene>
    <name evidence="3" type="ORF">ODALV1_LOCUS14456</name>
</gene>
<evidence type="ECO:0000259" key="2">
    <source>
        <dbReference type="PROSITE" id="PS50181"/>
    </source>
</evidence>
<dbReference type="SUPFAM" id="SSF81383">
    <property type="entry name" value="F-box domain"/>
    <property type="match status" value="1"/>
</dbReference>
<dbReference type="InterPro" id="IPR001810">
    <property type="entry name" value="F-box_dom"/>
</dbReference>
<feature type="compositionally biased region" description="Acidic residues" evidence="1">
    <location>
        <begin position="476"/>
        <end position="485"/>
    </location>
</feature>
<dbReference type="Pfam" id="PF12937">
    <property type="entry name" value="F-box-like"/>
    <property type="match status" value="1"/>
</dbReference>
<dbReference type="EMBL" id="CAXLJM020000046">
    <property type="protein sequence ID" value="CAL8110812.1"/>
    <property type="molecule type" value="Genomic_DNA"/>
</dbReference>
<feature type="compositionally biased region" description="Basic and acidic residues" evidence="1">
    <location>
        <begin position="459"/>
        <end position="475"/>
    </location>
</feature>
<evidence type="ECO:0000256" key="1">
    <source>
        <dbReference type="SAM" id="MobiDB-lite"/>
    </source>
</evidence>
<dbReference type="SMART" id="SM00256">
    <property type="entry name" value="FBOX"/>
    <property type="match status" value="1"/>
</dbReference>
<keyword evidence="4" id="KW-1185">Reference proteome</keyword>
<feature type="region of interest" description="Disordered" evidence="1">
    <location>
        <begin position="455"/>
        <end position="495"/>
    </location>
</feature>
<dbReference type="Proteomes" id="UP001642540">
    <property type="component" value="Unassembled WGS sequence"/>
</dbReference>
<feature type="domain" description="F-box" evidence="2">
    <location>
        <begin position="11"/>
        <end position="59"/>
    </location>
</feature>
<organism evidence="3 4">
    <name type="scientific">Orchesella dallaii</name>
    <dbReference type="NCBI Taxonomy" id="48710"/>
    <lineage>
        <taxon>Eukaryota</taxon>
        <taxon>Metazoa</taxon>
        <taxon>Ecdysozoa</taxon>
        <taxon>Arthropoda</taxon>
        <taxon>Hexapoda</taxon>
        <taxon>Collembola</taxon>
        <taxon>Entomobryomorpha</taxon>
        <taxon>Entomobryoidea</taxon>
        <taxon>Orchesellidae</taxon>
        <taxon>Orchesellinae</taxon>
        <taxon>Orchesella</taxon>
    </lineage>
</organism>
<protein>
    <recommendedName>
        <fullName evidence="2">F-box domain-containing protein</fullName>
    </recommendedName>
</protein>
<proteinExistence type="predicted"/>
<dbReference type="Gene3D" id="1.20.1280.50">
    <property type="match status" value="1"/>
</dbReference>
<evidence type="ECO:0000313" key="3">
    <source>
        <dbReference type="EMBL" id="CAL8110812.1"/>
    </source>
</evidence>
<comment type="caution">
    <text evidence="3">The sequence shown here is derived from an EMBL/GenBank/DDBJ whole genome shotgun (WGS) entry which is preliminary data.</text>
</comment>
<reference evidence="3 4" key="1">
    <citation type="submission" date="2024-08" db="EMBL/GenBank/DDBJ databases">
        <authorList>
            <person name="Cucini C."/>
            <person name="Frati F."/>
        </authorList>
    </citation>
    <scope>NUCLEOTIDE SEQUENCE [LARGE SCALE GENOMIC DNA]</scope>
</reference>
<name>A0ABP1QT17_9HEXA</name>
<dbReference type="InterPro" id="IPR036047">
    <property type="entry name" value="F-box-like_dom_sf"/>
</dbReference>